<proteinExistence type="predicted"/>
<dbReference type="AlphaFoldDB" id="A0A645HKZ7"/>
<gene>
    <name evidence="1" type="ORF">SDC9_183792</name>
</gene>
<reference evidence="1" key="1">
    <citation type="submission" date="2019-08" db="EMBL/GenBank/DDBJ databases">
        <authorList>
            <person name="Kucharzyk K."/>
            <person name="Murdoch R.W."/>
            <person name="Higgins S."/>
            <person name="Loffler F."/>
        </authorList>
    </citation>
    <scope>NUCLEOTIDE SEQUENCE</scope>
</reference>
<evidence type="ECO:0000313" key="1">
    <source>
        <dbReference type="EMBL" id="MPN36283.1"/>
    </source>
</evidence>
<protein>
    <submittedName>
        <fullName evidence="1">Uncharacterized protein</fullName>
    </submittedName>
</protein>
<sequence>MYFEDRLKKIQNAEIAKGDNLEGYDVVMTVKTEGYTATKYKAIVTFQGDPKVKPVIYYINNVYEQGSWKINITTEKPENF</sequence>
<organism evidence="1">
    <name type="scientific">bioreactor metagenome</name>
    <dbReference type="NCBI Taxonomy" id="1076179"/>
    <lineage>
        <taxon>unclassified sequences</taxon>
        <taxon>metagenomes</taxon>
        <taxon>ecological metagenomes</taxon>
    </lineage>
</organism>
<name>A0A645HKZ7_9ZZZZ</name>
<accession>A0A645HKZ7</accession>
<dbReference type="EMBL" id="VSSQ01090326">
    <property type="protein sequence ID" value="MPN36283.1"/>
    <property type="molecule type" value="Genomic_DNA"/>
</dbReference>
<comment type="caution">
    <text evidence="1">The sequence shown here is derived from an EMBL/GenBank/DDBJ whole genome shotgun (WGS) entry which is preliminary data.</text>
</comment>